<protein>
    <submittedName>
        <fullName evidence="5">Venom protein-7</fullName>
    </submittedName>
</protein>
<evidence type="ECO:0000259" key="4">
    <source>
        <dbReference type="SMART" id="SM01318"/>
    </source>
</evidence>
<dbReference type="GO" id="GO:0005576">
    <property type="term" value="C:extracellular region"/>
    <property type="evidence" value="ECO:0007669"/>
    <property type="project" value="UniProtKB-SubCell"/>
</dbReference>
<dbReference type="SMART" id="SM01318">
    <property type="entry name" value="SVWC"/>
    <property type="match status" value="1"/>
</dbReference>
<sequence>MSWNNFLVLCPSLFFFGTITGNLDFITYVNNRMVPVRNDKCDLDYKLLDDGEVWYRTDFCEKIYCKLVDEFGLTEVKGCVPITPVPPNCTIVGRRGTYPDCCVGEVVCNLPSEPQSDEDILEEIQLLLAKRARK</sequence>
<evidence type="ECO:0000256" key="2">
    <source>
        <dbReference type="ARBA" id="ARBA00022525"/>
    </source>
</evidence>
<evidence type="ECO:0000256" key="1">
    <source>
        <dbReference type="ARBA" id="ARBA00004613"/>
    </source>
</evidence>
<feature type="domain" description="Single" evidence="4">
    <location>
        <begin position="41"/>
        <end position="108"/>
    </location>
</feature>
<reference evidence="5" key="1">
    <citation type="submission" date="2007-02" db="EMBL/GenBank/DDBJ databases">
        <title>Molecular characterization of a venom protein (MeVP-7) from Mesobuthus eupeus.</title>
        <authorList>
            <person name="Zhu S."/>
            <person name="Gao B."/>
        </authorList>
    </citation>
    <scope>NUCLEOTIDE SEQUENCE</scope>
</reference>
<evidence type="ECO:0000313" key="5">
    <source>
        <dbReference type="EMBL" id="ABR21061.1"/>
    </source>
</evidence>
<organism evidence="5">
    <name type="scientific">Mesobuthus eupeus</name>
    <name type="common">Lesser Asian scorpion</name>
    <name type="synonym">Buthus eupeus</name>
    <dbReference type="NCBI Taxonomy" id="34648"/>
    <lineage>
        <taxon>Eukaryota</taxon>
        <taxon>Metazoa</taxon>
        <taxon>Ecdysozoa</taxon>
        <taxon>Arthropoda</taxon>
        <taxon>Chelicerata</taxon>
        <taxon>Arachnida</taxon>
        <taxon>Scorpiones</taxon>
        <taxon>Buthida</taxon>
        <taxon>Buthoidea</taxon>
        <taxon>Buthidae</taxon>
        <taxon>Mesobuthus</taxon>
    </lineage>
</organism>
<keyword evidence="2" id="KW-0964">Secreted</keyword>
<feature type="chain" id="PRO_5003188589" evidence="3">
    <location>
        <begin position="22"/>
        <end position="134"/>
    </location>
</feature>
<name>E4VP44_MESEU</name>
<feature type="signal peptide" evidence="3">
    <location>
        <begin position="1"/>
        <end position="21"/>
    </location>
</feature>
<evidence type="ECO:0000256" key="3">
    <source>
        <dbReference type="SAM" id="SignalP"/>
    </source>
</evidence>
<comment type="subcellular location">
    <subcellularLocation>
        <location evidence="1">Secreted</location>
    </subcellularLocation>
</comment>
<accession>E4VP44</accession>
<dbReference type="AlphaFoldDB" id="E4VP44"/>
<proteinExistence type="evidence at transcript level"/>
<dbReference type="InterPro" id="IPR029277">
    <property type="entry name" value="SVWC_dom"/>
</dbReference>
<dbReference type="Pfam" id="PF15430">
    <property type="entry name" value="SVWC"/>
    <property type="match status" value="1"/>
</dbReference>
<dbReference type="EMBL" id="EF445086">
    <property type="protein sequence ID" value="ABR21061.1"/>
    <property type="molecule type" value="mRNA"/>
</dbReference>
<keyword evidence="3" id="KW-0732">Signal</keyword>